<gene>
    <name evidence="2" type="ORF">E2C01_045045</name>
</gene>
<dbReference type="AlphaFoldDB" id="A0A5B7G400"/>
<evidence type="ECO:0000256" key="1">
    <source>
        <dbReference type="SAM" id="MobiDB-lite"/>
    </source>
</evidence>
<dbReference type="Proteomes" id="UP000324222">
    <property type="component" value="Unassembled WGS sequence"/>
</dbReference>
<name>A0A5B7G400_PORTR</name>
<feature type="compositionally biased region" description="Polar residues" evidence="1">
    <location>
        <begin position="97"/>
        <end position="111"/>
    </location>
</feature>
<accession>A0A5B7G400</accession>
<reference evidence="2 3" key="1">
    <citation type="submission" date="2019-05" db="EMBL/GenBank/DDBJ databases">
        <title>Another draft genome of Portunus trituberculatus and its Hox gene families provides insights of decapod evolution.</title>
        <authorList>
            <person name="Jeong J.-H."/>
            <person name="Song I."/>
            <person name="Kim S."/>
            <person name="Choi T."/>
            <person name="Kim D."/>
            <person name="Ryu S."/>
            <person name="Kim W."/>
        </authorList>
    </citation>
    <scope>NUCLEOTIDE SEQUENCE [LARGE SCALE GENOMIC DNA]</scope>
    <source>
        <tissue evidence="2">Muscle</tissue>
    </source>
</reference>
<comment type="caution">
    <text evidence="2">The sequence shown here is derived from an EMBL/GenBank/DDBJ whole genome shotgun (WGS) entry which is preliminary data.</text>
</comment>
<protein>
    <submittedName>
        <fullName evidence="2">Uncharacterized protein</fullName>
    </submittedName>
</protein>
<dbReference type="EMBL" id="VSRR010010026">
    <property type="protein sequence ID" value="MPC51204.1"/>
    <property type="molecule type" value="Genomic_DNA"/>
</dbReference>
<feature type="compositionally biased region" description="Polar residues" evidence="1">
    <location>
        <begin position="121"/>
        <end position="137"/>
    </location>
</feature>
<feature type="region of interest" description="Disordered" evidence="1">
    <location>
        <begin position="1"/>
        <end position="26"/>
    </location>
</feature>
<organism evidence="2 3">
    <name type="scientific">Portunus trituberculatus</name>
    <name type="common">Swimming crab</name>
    <name type="synonym">Neptunus trituberculatus</name>
    <dbReference type="NCBI Taxonomy" id="210409"/>
    <lineage>
        <taxon>Eukaryota</taxon>
        <taxon>Metazoa</taxon>
        <taxon>Ecdysozoa</taxon>
        <taxon>Arthropoda</taxon>
        <taxon>Crustacea</taxon>
        <taxon>Multicrustacea</taxon>
        <taxon>Malacostraca</taxon>
        <taxon>Eumalacostraca</taxon>
        <taxon>Eucarida</taxon>
        <taxon>Decapoda</taxon>
        <taxon>Pleocyemata</taxon>
        <taxon>Brachyura</taxon>
        <taxon>Eubrachyura</taxon>
        <taxon>Portunoidea</taxon>
        <taxon>Portunidae</taxon>
        <taxon>Portuninae</taxon>
        <taxon>Portunus</taxon>
    </lineage>
</organism>
<evidence type="ECO:0000313" key="2">
    <source>
        <dbReference type="EMBL" id="MPC51204.1"/>
    </source>
</evidence>
<feature type="compositionally biased region" description="Basic residues" evidence="1">
    <location>
        <begin position="80"/>
        <end position="90"/>
    </location>
</feature>
<evidence type="ECO:0000313" key="3">
    <source>
        <dbReference type="Proteomes" id="UP000324222"/>
    </source>
</evidence>
<feature type="compositionally biased region" description="Polar residues" evidence="1">
    <location>
        <begin position="56"/>
        <end position="75"/>
    </location>
</feature>
<sequence>MAWEKGGSGGVVSSGGGEGRTGERGVVGNREHIHLPSIPFLRHRIDSLSLPFHAHTPQSRPHSQLPTPSVPTQPMDSPHHLKKCKKKKEERKKIILTVNSNKAPQHHTNIPASPEKHIHTHTPQLTPRSTSHSQPQVPASFPDAHSNRNPSILPLLLRKMTRPRKIRTDDDEFSQLIFPRGELKKGNSSCRIPGMKKLKYLGNISNFRGVLWSPGGGNLSLTPGSSGGPRRA</sequence>
<feature type="compositionally biased region" description="Gly residues" evidence="1">
    <location>
        <begin position="1"/>
        <end position="19"/>
    </location>
</feature>
<proteinExistence type="predicted"/>
<keyword evidence="3" id="KW-1185">Reference proteome</keyword>
<feature type="region of interest" description="Disordered" evidence="1">
    <location>
        <begin position="52"/>
        <end position="148"/>
    </location>
</feature>